<proteinExistence type="predicted"/>
<dbReference type="Gene3D" id="3.30.70.20">
    <property type="match status" value="1"/>
</dbReference>
<evidence type="ECO:0000313" key="10">
    <source>
        <dbReference type="Proteomes" id="UP000580856"/>
    </source>
</evidence>
<keyword evidence="4" id="KW-0677">Repeat</keyword>
<evidence type="ECO:0000256" key="7">
    <source>
        <dbReference type="ARBA" id="ARBA00023014"/>
    </source>
</evidence>
<name>A0A846QKZ8_9BACT</name>
<evidence type="ECO:0000256" key="2">
    <source>
        <dbReference type="ARBA" id="ARBA00022485"/>
    </source>
</evidence>
<keyword evidence="7" id="KW-0411">Iron-sulfur</keyword>
<dbReference type="InterPro" id="IPR017900">
    <property type="entry name" value="4Fe4S_Fe_S_CS"/>
</dbReference>
<organism evidence="9 10">
    <name type="scientific">Desulfobaculum xiamenense</name>
    <dbReference type="NCBI Taxonomy" id="995050"/>
    <lineage>
        <taxon>Bacteria</taxon>
        <taxon>Pseudomonadati</taxon>
        <taxon>Thermodesulfobacteriota</taxon>
        <taxon>Desulfovibrionia</taxon>
        <taxon>Desulfovibrionales</taxon>
        <taxon>Desulfovibrionaceae</taxon>
        <taxon>Desulfobaculum</taxon>
    </lineage>
</organism>
<evidence type="ECO:0000256" key="1">
    <source>
        <dbReference type="ARBA" id="ARBA00022448"/>
    </source>
</evidence>
<accession>A0A846QKZ8</accession>
<dbReference type="AlphaFoldDB" id="A0A846QKZ8"/>
<keyword evidence="3" id="KW-0479">Metal-binding</keyword>
<evidence type="ECO:0000256" key="4">
    <source>
        <dbReference type="ARBA" id="ARBA00022737"/>
    </source>
</evidence>
<dbReference type="InterPro" id="IPR050572">
    <property type="entry name" value="Fe-S_Ferredoxin"/>
</dbReference>
<dbReference type="EMBL" id="JAATJA010000001">
    <property type="protein sequence ID" value="NJB66863.1"/>
    <property type="molecule type" value="Genomic_DNA"/>
</dbReference>
<evidence type="ECO:0000256" key="3">
    <source>
        <dbReference type="ARBA" id="ARBA00022723"/>
    </source>
</evidence>
<protein>
    <submittedName>
        <fullName evidence="9">Ferredoxin</fullName>
    </submittedName>
</protein>
<dbReference type="InterPro" id="IPR045865">
    <property type="entry name" value="ACT-like_dom_sf"/>
</dbReference>
<comment type="caution">
    <text evidence="9">The sequence shown here is derived from an EMBL/GenBank/DDBJ whole genome shotgun (WGS) entry which is preliminary data.</text>
</comment>
<dbReference type="SUPFAM" id="SSF55021">
    <property type="entry name" value="ACT-like"/>
    <property type="match status" value="1"/>
</dbReference>
<dbReference type="PANTHER" id="PTHR43687">
    <property type="entry name" value="ADENYLYLSULFATE REDUCTASE, BETA SUBUNIT"/>
    <property type="match status" value="1"/>
</dbReference>
<dbReference type="PROSITE" id="PS51379">
    <property type="entry name" value="4FE4S_FER_2"/>
    <property type="match status" value="2"/>
</dbReference>
<dbReference type="SUPFAM" id="SSF54862">
    <property type="entry name" value="4Fe-4S ferredoxins"/>
    <property type="match status" value="1"/>
</dbReference>
<dbReference type="Pfam" id="PF14697">
    <property type="entry name" value="Fer4_21"/>
    <property type="match status" value="1"/>
</dbReference>
<dbReference type="InterPro" id="IPR017896">
    <property type="entry name" value="4Fe4S_Fe-S-bd"/>
</dbReference>
<gene>
    <name evidence="9" type="ORF">GGQ74_000503</name>
</gene>
<evidence type="ECO:0000313" key="9">
    <source>
        <dbReference type="EMBL" id="NJB66863.1"/>
    </source>
</evidence>
<dbReference type="SMART" id="SM00930">
    <property type="entry name" value="NIL"/>
    <property type="match status" value="1"/>
</dbReference>
<feature type="domain" description="4Fe-4S ferredoxin-type" evidence="8">
    <location>
        <begin position="113"/>
        <end position="142"/>
    </location>
</feature>
<keyword evidence="2" id="KW-0004">4Fe-4S</keyword>
<keyword evidence="5" id="KW-0249">Electron transport</keyword>
<evidence type="ECO:0000259" key="8">
    <source>
        <dbReference type="PROSITE" id="PS51379"/>
    </source>
</evidence>
<dbReference type="Pfam" id="PF09383">
    <property type="entry name" value="NIL"/>
    <property type="match status" value="1"/>
</dbReference>
<dbReference type="GO" id="GO:0051539">
    <property type="term" value="F:4 iron, 4 sulfur cluster binding"/>
    <property type="evidence" value="ECO:0007669"/>
    <property type="project" value="UniProtKB-KW"/>
</dbReference>
<dbReference type="PANTHER" id="PTHR43687:SF6">
    <property type="entry name" value="L-ASPARTATE SEMIALDEHYDE SULFURTRANSFERASE IRON-SULFUR SUBUNIT"/>
    <property type="match status" value="1"/>
</dbReference>
<dbReference type="Proteomes" id="UP000580856">
    <property type="component" value="Unassembled WGS sequence"/>
</dbReference>
<keyword evidence="10" id="KW-1185">Reference proteome</keyword>
<feature type="domain" description="4Fe-4S ferredoxin-type" evidence="8">
    <location>
        <begin position="82"/>
        <end position="111"/>
    </location>
</feature>
<keyword evidence="6" id="KW-0408">Iron</keyword>
<dbReference type="InterPro" id="IPR018449">
    <property type="entry name" value="NIL_domain"/>
</dbReference>
<dbReference type="Gene3D" id="3.30.70.260">
    <property type="match status" value="1"/>
</dbReference>
<dbReference type="RefSeq" id="WP_167939960.1">
    <property type="nucleotide sequence ID" value="NZ_JAATJA010000001.1"/>
</dbReference>
<sequence>MQDVIKAHRKIVHLSFPPESSGRPVVCNLTRLFDLTFNILQASISPRQEGSLTLELTGSEENYTKGIAYLSEQGIKVQVVAQKIFRDEEACIDCGMCTALCASKALHLDRATRRIQFDSEKCTACGMCTRVCPVNAMNVQLDEDW</sequence>
<dbReference type="PROSITE" id="PS00198">
    <property type="entry name" value="4FE4S_FER_1"/>
    <property type="match status" value="1"/>
</dbReference>
<evidence type="ECO:0000256" key="5">
    <source>
        <dbReference type="ARBA" id="ARBA00022982"/>
    </source>
</evidence>
<reference evidence="9 10" key="1">
    <citation type="submission" date="2020-03" db="EMBL/GenBank/DDBJ databases">
        <title>Genomic Encyclopedia of Type Strains, Phase IV (KMG-IV): sequencing the most valuable type-strain genomes for metagenomic binning, comparative biology and taxonomic classification.</title>
        <authorList>
            <person name="Goeker M."/>
        </authorList>
    </citation>
    <scope>NUCLEOTIDE SEQUENCE [LARGE SCALE GENOMIC DNA]</scope>
    <source>
        <strain evidence="9 10">DSM 24233</strain>
    </source>
</reference>
<keyword evidence="1" id="KW-0813">Transport</keyword>
<evidence type="ECO:0000256" key="6">
    <source>
        <dbReference type="ARBA" id="ARBA00023004"/>
    </source>
</evidence>
<dbReference type="GO" id="GO:0046872">
    <property type="term" value="F:metal ion binding"/>
    <property type="evidence" value="ECO:0007669"/>
    <property type="project" value="UniProtKB-KW"/>
</dbReference>